<gene>
    <name evidence="2" type="ORF">LUZ63_001708</name>
</gene>
<accession>A0A9Q0CYP8</accession>
<dbReference type="PANTHER" id="PTHR31197:SF2">
    <property type="entry name" value="C2H2-TYPE DOMAIN-CONTAINING PROTEIN"/>
    <property type="match status" value="1"/>
</dbReference>
<dbReference type="Pfam" id="PF07800">
    <property type="entry name" value="DUF1644"/>
    <property type="match status" value="1"/>
</dbReference>
<proteinExistence type="predicted"/>
<feature type="compositionally biased region" description="Basic and acidic residues" evidence="1">
    <location>
        <begin position="135"/>
        <end position="151"/>
    </location>
</feature>
<protein>
    <submittedName>
        <fullName evidence="2">Uncharacterized protein</fullName>
    </submittedName>
</protein>
<dbReference type="OrthoDB" id="1921166at2759"/>
<dbReference type="InterPro" id="IPR013083">
    <property type="entry name" value="Znf_RING/FYVE/PHD"/>
</dbReference>
<feature type="region of interest" description="Disordered" evidence="1">
    <location>
        <begin position="259"/>
        <end position="347"/>
    </location>
</feature>
<dbReference type="Gene3D" id="3.30.40.10">
    <property type="entry name" value="Zinc/RING finger domain, C3HC4 (zinc finger)"/>
    <property type="match status" value="1"/>
</dbReference>
<evidence type="ECO:0000256" key="1">
    <source>
        <dbReference type="SAM" id="MobiDB-lite"/>
    </source>
</evidence>
<dbReference type="EMBL" id="JAMQYH010000001">
    <property type="protein sequence ID" value="KAJ1701929.1"/>
    <property type="molecule type" value="Genomic_DNA"/>
</dbReference>
<feature type="compositionally biased region" description="Basic and acidic residues" evidence="1">
    <location>
        <begin position="281"/>
        <end position="293"/>
    </location>
</feature>
<evidence type="ECO:0000313" key="2">
    <source>
        <dbReference type="EMBL" id="KAJ1701929.1"/>
    </source>
</evidence>
<organism evidence="2 3">
    <name type="scientific">Rhynchospora breviuscula</name>
    <dbReference type="NCBI Taxonomy" id="2022672"/>
    <lineage>
        <taxon>Eukaryota</taxon>
        <taxon>Viridiplantae</taxon>
        <taxon>Streptophyta</taxon>
        <taxon>Embryophyta</taxon>
        <taxon>Tracheophyta</taxon>
        <taxon>Spermatophyta</taxon>
        <taxon>Magnoliopsida</taxon>
        <taxon>Liliopsida</taxon>
        <taxon>Poales</taxon>
        <taxon>Cyperaceae</taxon>
        <taxon>Cyperoideae</taxon>
        <taxon>Rhynchosporeae</taxon>
        <taxon>Rhynchospora</taxon>
    </lineage>
</organism>
<keyword evidence="3" id="KW-1185">Reference proteome</keyword>
<name>A0A9Q0CYP8_9POAL</name>
<reference evidence="2" key="1">
    <citation type="journal article" date="2022" name="Cell">
        <title>Repeat-based holocentromeres influence genome architecture and karyotype evolution.</title>
        <authorList>
            <person name="Hofstatter P.G."/>
            <person name="Thangavel G."/>
            <person name="Lux T."/>
            <person name="Neumann P."/>
            <person name="Vondrak T."/>
            <person name="Novak P."/>
            <person name="Zhang M."/>
            <person name="Costa L."/>
            <person name="Castellani M."/>
            <person name="Scott A."/>
            <person name="Toegelov H."/>
            <person name="Fuchs J."/>
            <person name="Mata-Sucre Y."/>
            <person name="Dias Y."/>
            <person name="Vanzela A.L.L."/>
            <person name="Huettel B."/>
            <person name="Almeida C.C.S."/>
            <person name="Simkova H."/>
            <person name="Souza G."/>
            <person name="Pedrosa-Harand A."/>
            <person name="Macas J."/>
            <person name="Mayer K.F.X."/>
            <person name="Houben A."/>
            <person name="Marques A."/>
        </authorList>
    </citation>
    <scope>NUCLEOTIDE SEQUENCE</scope>
    <source>
        <strain evidence="2">RhyBre1mFocal</strain>
    </source>
</reference>
<evidence type="ECO:0000313" key="3">
    <source>
        <dbReference type="Proteomes" id="UP001151287"/>
    </source>
</evidence>
<dbReference type="PANTHER" id="PTHR31197">
    <property type="entry name" value="OS01G0612600 PROTEIN"/>
    <property type="match status" value="1"/>
</dbReference>
<dbReference type="AlphaFoldDB" id="A0A9Q0CYP8"/>
<comment type="caution">
    <text evidence="2">The sequence shown here is derived from an EMBL/GenBank/DDBJ whole genome shotgun (WGS) entry which is preliminary data.</text>
</comment>
<sequence length="376" mass="42809">MTNHSPSTSTCTSTGTSSDEEWDEIRCPICMDHPHNAVRLNCSSINCRCFICNTSYRHSNCLDRFKRLSFQNNSVMNTEEIMIHLKCPLCRGDATGWTVNEEARQYMDKKSRDCSRDKCEFNGNYEELRRHARKDHPVNRPAEEDPSRQHQWRRLEQQQELGDVMSAIRSEIPGAVVVGDYVVEANEVSELDNVTAGNADGSGSWMTTLVLGPIMGSPIRSSLEESGEFHAEPTTAHPNRRRRRRYLWGEILLGLQYGDDNGGADPQSHDDGDVYDDDGRDDNTHIPRRRLDNEDSNVAHRSHTEEDYDDAQDTDTDYTDETDEDDEDDEDDADDGMNGDSNAGTDISRRCFTYSASRNWDLRGAVFKFRSGLRLF</sequence>
<dbReference type="InterPro" id="IPR012866">
    <property type="entry name" value="DUF1644"/>
</dbReference>
<dbReference type="Proteomes" id="UP001151287">
    <property type="component" value="Unassembled WGS sequence"/>
</dbReference>
<feature type="region of interest" description="Disordered" evidence="1">
    <location>
        <begin position="130"/>
        <end position="151"/>
    </location>
</feature>
<feature type="compositionally biased region" description="Acidic residues" evidence="1">
    <location>
        <begin position="306"/>
        <end position="337"/>
    </location>
</feature>